<evidence type="ECO:0000256" key="7">
    <source>
        <dbReference type="ARBA" id="ARBA00022833"/>
    </source>
</evidence>
<evidence type="ECO:0000256" key="1">
    <source>
        <dbReference type="ARBA" id="ARBA00001947"/>
    </source>
</evidence>
<evidence type="ECO:0000256" key="2">
    <source>
        <dbReference type="ARBA" id="ARBA00010875"/>
    </source>
</evidence>
<reference evidence="8 9" key="1">
    <citation type="journal article" date="2015" name="Nature">
        <title>rRNA introns, odd ribosomes, and small enigmatic genomes across a large radiation of phyla.</title>
        <authorList>
            <person name="Brown C.T."/>
            <person name="Hug L.A."/>
            <person name="Thomas B.C."/>
            <person name="Sharon I."/>
            <person name="Castelle C.J."/>
            <person name="Singh A."/>
            <person name="Wilkins M.J."/>
            <person name="Williams K.H."/>
            <person name="Banfield J.F."/>
        </authorList>
    </citation>
    <scope>NUCLEOTIDE SEQUENCE [LARGE SCALE GENOMIC DNA]</scope>
</reference>
<dbReference type="GO" id="GO:0004519">
    <property type="term" value="F:endonuclease activity"/>
    <property type="evidence" value="ECO:0007669"/>
    <property type="project" value="UniProtKB-KW"/>
</dbReference>
<accession>A0A0G1C5D9</accession>
<dbReference type="NCBIfam" id="TIGR00043">
    <property type="entry name" value="rRNA maturation RNase YbeY"/>
    <property type="match status" value="1"/>
</dbReference>
<dbReference type="GO" id="GO:0006364">
    <property type="term" value="P:rRNA processing"/>
    <property type="evidence" value="ECO:0007669"/>
    <property type="project" value="InterPro"/>
</dbReference>
<comment type="cofactor">
    <cofactor evidence="1">
        <name>Zn(2+)</name>
        <dbReference type="ChEBI" id="CHEBI:29105"/>
    </cofactor>
</comment>
<dbReference type="SUPFAM" id="SSF55486">
    <property type="entry name" value="Metalloproteases ('zincins'), catalytic domain"/>
    <property type="match status" value="1"/>
</dbReference>
<dbReference type="Gene3D" id="3.40.390.30">
    <property type="entry name" value="Metalloproteases ('zincins'), catalytic domain"/>
    <property type="match status" value="1"/>
</dbReference>
<evidence type="ECO:0000256" key="4">
    <source>
        <dbReference type="ARBA" id="ARBA00022723"/>
    </source>
</evidence>
<dbReference type="InterPro" id="IPR023091">
    <property type="entry name" value="MetalPrtase_cat_dom_sf_prd"/>
</dbReference>
<keyword evidence="4" id="KW-0479">Metal-binding</keyword>
<keyword evidence="6" id="KW-0378">Hydrolase</keyword>
<evidence type="ECO:0000313" key="8">
    <source>
        <dbReference type="EMBL" id="KKS80772.1"/>
    </source>
</evidence>
<evidence type="ECO:0000313" key="9">
    <source>
        <dbReference type="Proteomes" id="UP000034611"/>
    </source>
</evidence>
<evidence type="ECO:0000256" key="3">
    <source>
        <dbReference type="ARBA" id="ARBA00022722"/>
    </source>
</evidence>
<sequence length="131" mass="14684">MIDVSVYKQGNYPIGVKKIKDTVKQTLESQGVVSDSQVEIAIVGQKKMAELIKEFYQEDKDLYAHPVLSFPASETQGQFVFPPDGKIHLGEVVVSYPLALEITKKENRLIDEVVSELVEHGMLHLLGIHHN</sequence>
<keyword evidence="3" id="KW-0540">Nuclease</keyword>
<keyword evidence="5" id="KW-0255">Endonuclease</keyword>
<dbReference type="Proteomes" id="UP000034611">
    <property type="component" value="Unassembled WGS sequence"/>
</dbReference>
<dbReference type="Pfam" id="PF02130">
    <property type="entry name" value="YbeY"/>
    <property type="match status" value="1"/>
</dbReference>
<comment type="caution">
    <text evidence="8">The sequence shown here is derived from an EMBL/GenBank/DDBJ whole genome shotgun (WGS) entry which is preliminary data.</text>
</comment>
<gene>
    <name evidence="8" type="ORF">UV56_C0009G0006</name>
</gene>
<name>A0A0G1C5D9_9BACT</name>
<dbReference type="EMBL" id="LCEY01000009">
    <property type="protein sequence ID" value="KKS80772.1"/>
    <property type="molecule type" value="Genomic_DNA"/>
</dbReference>
<organism evidence="8 9">
    <name type="scientific">Candidatus Woesebacteria bacterium GW2011_GWC1_43_10b</name>
    <dbReference type="NCBI Taxonomy" id="1618585"/>
    <lineage>
        <taxon>Bacteria</taxon>
        <taxon>Candidatus Woeseibacteriota</taxon>
    </lineage>
</organism>
<comment type="similarity">
    <text evidence="2">Belongs to the endoribonuclease YbeY family.</text>
</comment>
<dbReference type="GO" id="GO:0004222">
    <property type="term" value="F:metalloendopeptidase activity"/>
    <property type="evidence" value="ECO:0007669"/>
    <property type="project" value="InterPro"/>
</dbReference>
<dbReference type="InterPro" id="IPR002036">
    <property type="entry name" value="YbeY"/>
</dbReference>
<proteinExistence type="inferred from homology"/>
<dbReference type="GO" id="GO:0046872">
    <property type="term" value="F:metal ion binding"/>
    <property type="evidence" value="ECO:0007669"/>
    <property type="project" value="UniProtKB-KW"/>
</dbReference>
<evidence type="ECO:0000256" key="6">
    <source>
        <dbReference type="ARBA" id="ARBA00022801"/>
    </source>
</evidence>
<keyword evidence="7" id="KW-0862">Zinc</keyword>
<dbReference type="AlphaFoldDB" id="A0A0G1C5D9"/>
<protein>
    <submittedName>
        <fullName evidence="8">Seg</fullName>
    </submittedName>
</protein>
<evidence type="ECO:0000256" key="5">
    <source>
        <dbReference type="ARBA" id="ARBA00022759"/>
    </source>
</evidence>